<sequence length="96" mass="11224">MNSTKSPSKTKERTLKQLQDLRDMLDELHVKNTKLDEENFCLKKEVTNMKSQLATALDTMRVLREDLKLAHQLINESRSVSTRDSEDVEELFFPLE</sequence>
<accession>A0ABR1BHL7</accession>
<evidence type="ECO:0000313" key="2">
    <source>
        <dbReference type="EMBL" id="KAK6642175.1"/>
    </source>
</evidence>
<evidence type="ECO:0000256" key="1">
    <source>
        <dbReference type="SAM" id="Coils"/>
    </source>
</evidence>
<evidence type="ECO:0000313" key="3">
    <source>
        <dbReference type="Proteomes" id="UP001359485"/>
    </source>
</evidence>
<gene>
    <name evidence="2" type="ORF">RUM44_013898</name>
</gene>
<comment type="caution">
    <text evidence="2">The sequence shown here is derived from an EMBL/GenBank/DDBJ whole genome shotgun (WGS) entry which is preliminary data.</text>
</comment>
<feature type="coiled-coil region" evidence="1">
    <location>
        <begin position="11"/>
        <end position="38"/>
    </location>
</feature>
<organism evidence="2 3">
    <name type="scientific">Polyplax serrata</name>
    <name type="common">Common mouse louse</name>
    <dbReference type="NCBI Taxonomy" id="468196"/>
    <lineage>
        <taxon>Eukaryota</taxon>
        <taxon>Metazoa</taxon>
        <taxon>Ecdysozoa</taxon>
        <taxon>Arthropoda</taxon>
        <taxon>Hexapoda</taxon>
        <taxon>Insecta</taxon>
        <taxon>Pterygota</taxon>
        <taxon>Neoptera</taxon>
        <taxon>Paraneoptera</taxon>
        <taxon>Psocodea</taxon>
        <taxon>Troctomorpha</taxon>
        <taxon>Phthiraptera</taxon>
        <taxon>Anoplura</taxon>
        <taxon>Polyplacidae</taxon>
        <taxon>Polyplax</taxon>
    </lineage>
</organism>
<reference evidence="2 3" key="1">
    <citation type="submission" date="2023-09" db="EMBL/GenBank/DDBJ databases">
        <title>Genomes of two closely related lineages of the louse Polyplax serrata with different host specificities.</title>
        <authorList>
            <person name="Martinu J."/>
            <person name="Tarabai H."/>
            <person name="Stefka J."/>
            <person name="Hypsa V."/>
        </authorList>
    </citation>
    <scope>NUCLEOTIDE SEQUENCE [LARGE SCALE GENOMIC DNA]</scope>
    <source>
        <strain evidence="2">98ZLc_SE</strain>
    </source>
</reference>
<proteinExistence type="predicted"/>
<keyword evidence="1" id="KW-0175">Coiled coil</keyword>
<dbReference type="EMBL" id="JAWJWF010000001">
    <property type="protein sequence ID" value="KAK6642175.1"/>
    <property type="molecule type" value="Genomic_DNA"/>
</dbReference>
<name>A0ABR1BHL7_POLSC</name>
<protein>
    <submittedName>
        <fullName evidence="2">Uncharacterized protein</fullName>
    </submittedName>
</protein>
<keyword evidence="3" id="KW-1185">Reference proteome</keyword>
<dbReference type="Proteomes" id="UP001359485">
    <property type="component" value="Unassembled WGS sequence"/>
</dbReference>